<dbReference type="GO" id="GO:0006635">
    <property type="term" value="P:fatty acid beta-oxidation"/>
    <property type="evidence" value="ECO:0007669"/>
    <property type="project" value="UniProtKB-UniPathway"/>
</dbReference>
<keyword evidence="11" id="KW-0560">Oxidoreductase</keyword>
<dbReference type="InterPro" id="IPR002539">
    <property type="entry name" value="MaoC-like_dom"/>
</dbReference>
<dbReference type="Pfam" id="PF16073">
    <property type="entry name" value="SAT"/>
    <property type="match status" value="1"/>
</dbReference>
<evidence type="ECO:0000256" key="2">
    <source>
        <dbReference type="ARBA" id="ARBA00007485"/>
    </source>
</evidence>
<dbReference type="SUPFAM" id="SSF56214">
    <property type="entry name" value="4'-phosphopantetheinyl transferase"/>
    <property type="match status" value="1"/>
</dbReference>
<evidence type="ECO:0000256" key="19">
    <source>
        <dbReference type="ARBA" id="ARBA00048508"/>
    </source>
</evidence>
<evidence type="ECO:0000256" key="16">
    <source>
        <dbReference type="ARBA" id="ARBA00023268"/>
    </source>
</evidence>
<evidence type="ECO:0000256" key="15">
    <source>
        <dbReference type="ARBA" id="ARBA00023239"/>
    </source>
</evidence>
<dbReference type="Pfam" id="PF17828">
    <property type="entry name" value="FAS_N"/>
    <property type="match status" value="1"/>
</dbReference>
<keyword evidence="4" id="KW-0444">Lipid biosynthesis</keyword>
<dbReference type="Gene3D" id="6.20.240.10">
    <property type="match status" value="1"/>
</dbReference>
<dbReference type="FunFam" id="1.20.930.70:FF:000001">
    <property type="entry name" value="Fatty acid synthase beta subunit dehydratase"/>
    <property type="match status" value="1"/>
</dbReference>
<dbReference type="PANTHER" id="PTHR10982:SF21">
    <property type="entry name" value="FATTY ACID SYNTHASE SUBUNIT BETA"/>
    <property type="match status" value="1"/>
</dbReference>
<dbReference type="Gene3D" id="6.10.140.1400">
    <property type="match status" value="1"/>
</dbReference>
<evidence type="ECO:0000256" key="1">
    <source>
        <dbReference type="ARBA" id="ARBA00005005"/>
    </source>
</evidence>
<dbReference type="Gene3D" id="3.30.70.3330">
    <property type="match status" value="1"/>
</dbReference>
<dbReference type="GO" id="GO:0004316">
    <property type="term" value="F:3-oxoacyl-[acyl-carrier-protein] reductase (NADPH) activity"/>
    <property type="evidence" value="ECO:0007669"/>
    <property type="project" value="UniProtKB-EC"/>
</dbReference>
<dbReference type="GO" id="GO:0000287">
    <property type="term" value="F:magnesium ion binding"/>
    <property type="evidence" value="ECO:0007669"/>
    <property type="project" value="InterPro"/>
</dbReference>
<keyword evidence="8" id="KW-0378">Hydrolase</keyword>
<keyword evidence="10" id="KW-0521">NADP</keyword>
<dbReference type="InterPro" id="IPR004568">
    <property type="entry name" value="Ppantetheine-prot_Trfase_dom"/>
</dbReference>
<evidence type="ECO:0000256" key="12">
    <source>
        <dbReference type="ARBA" id="ARBA00023026"/>
    </source>
</evidence>
<dbReference type="InterPro" id="IPR040883">
    <property type="entry name" value="FAS_meander"/>
</dbReference>
<dbReference type="GO" id="GO:0004300">
    <property type="term" value="F:enoyl-CoA hydratase activity"/>
    <property type="evidence" value="ECO:0007669"/>
    <property type="project" value="UniProtKB-ARBA"/>
</dbReference>
<dbReference type="Pfam" id="PF01575">
    <property type="entry name" value="MaoC_dehydratas"/>
    <property type="match status" value="1"/>
</dbReference>
<dbReference type="InterPro" id="IPR003965">
    <property type="entry name" value="Fatty_acid_synthase"/>
</dbReference>
<dbReference type="GO" id="GO:0019171">
    <property type="term" value="F:(3R)-hydroxyacyl-[acyl-carrier-protein] dehydratase activity"/>
    <property type="evidence" value="ECO:0007669"/>
    <property type="project" value="InterPro"/>
</dbReference>
<evidence type="ECO:0000256" key="8">
    <source>
        <dbReference type="ARBA" id="ARBA00022801"/>
    </source>
</evidence>
<gene>
    <name evidence="24" type="ORF">D9611_001433</name>
</gene>
<dbReference type="FunFam" id="3.40.366.10:FF:000003">
    <property type="entry name" value="Fatty acid synthase subunit beta dehydratase"/>
    <property type="match status" value="1"/>
</dbReference>
<evidence type="ECO:0000256" key="4">
    <source>
        <dbReference type="ARBA" id="ARBA00022516"/>
    </source>
</evidence>
<accession>A0A8H5FMC1</accession>
<dbReference type="Gene3D" id="1.20.930.70">
    <property type="match status" value="1"/>
</dbReference>
<evidence type="ECO:0000256" key="5">
    <source>
        <dbReference type="ARBA" id="ARBA00022553"/>
    </source>
</evidence>
<dbReference type="GO" id="GO:0008897">
    <property type="term" value="F:holo-[acyl-carrier-protein] synthase activity"/>
    <property type="evidence" value="ECO:0007669"/>
    <property type="project" value="InterPro"/>
</dbReference>
<dbReference type="InterPro" id="IPR009081">
    <property type="entry name" value="PP-bd_ACP"/>
</dbReference>
<dbReference type="SUPFAM" id="SSF52151">
    <property type="entry name" value="FabD/lysophospholipase-like"/>
    <property type="match status" value="2"/>
</dbReference>
<evidence type="ECO:0000256" key="14">
    <source>
        <dbReference type="ARBA" id="ARBA00023098"/>
    </source>
</evidence>
<dbReference type="Gene3D" id="3.10.129.10">
    <property type="entry name" value="Hotdog Thioesterase"/>
    <property type="match status" value="1"/>
</dbReference>
<dbReference type="Gene3D" id="3.20.20.70">
    <property type="entry name" value="Aldolase class I"/>
    <property type="match status" value="1"/>
</dbReference>
<sequence length="4148" mass="454777">MSTTANGHATRANEIATRPLVIAQGQLKVSIPVSTSADEWIAAEVLKEDFLSTIDAGIALSDDADEQAEAIVELSARFLAHVASSVPKDPQSTNARTAVLYNVLKHFTSSYLATEDVHSLAATYSTETRKLVLSAYFSAVGTLQARGVEAIPQQPESALLSAASSGKASIFALFGGQGTNEVYLDELQGFYDIYRPFVESFLKTVTTDVLIPLAEEENDSTFYTHGLDVVSWLSGVTPRPPVAYTASVPVSFPLIGLTQLVQYLVVCRVAGLTPGQLRDRIGGATGHSQGIVSAVAISSSSTFEELTANSRKALKWLFYSGLRGQQAFPVTAIDPSIVQDAVEGGEGTPSPMLSVTGLVLKELEPHITKTNKYLPENSKLFISLHNGPKTFVVTGPPKALFGLVTSLRKVKAASGTDQSKIPFSQRKPVFSIRFLVVGVPYHSAYLAELTEELIEDDLEGEELWQAKDLKIPVYNTEDGSDLRELSTSITRSLCEQIFTSPIHWSKATNFPETATHAIDFGPGGASGIGPLTARNFEGRGVRVIVAGLRGKGDVELYSSVNVKYEDWWSKKWSPGLVRNSEGELFLDTPFSRLLGKPPIMVAGMTPSTVKAGFVSAVLDAGYHIELAGGGHYNAKALRSKVAEIQKLIPDGVGITLNALYINPRQFTFQFPLWQEMRKEGLPVEGFCVAAGIPTTEKAVEIIEALKAAGIKHISFKPGSVDGIRQVINIASANPDFPIIMQWTGGRAGGHHSFEDFHQPVLSTYRAIREHPNIVLVGGSGFGSAEDVYEYLTGDWSVARFGVQPMPFDGFLFASRVMVAKEAHTSSSVKDLIVAAAGVDDAQWEGTYAKPTGGILTVRSELGEPIHKVATRAVKLWKEFDDGVFKLPKEKRVSWLKERKDEVIAKLNKDFSKPWFGWKKDGSVAKDLGDMTYEEVVLRMVRLMYVAHQQRWVDISLRNLTGDWLRRVEERFAGVDGGGVKPSLLQSYTSLDEPLPFVQQFFEKYPLGREQLLAAEDSAYFLAIAQRPGQKPVPFIPVLDASFEVWFKKDSLWAAEDIDAVFDQDPQRVCILQGPVAVKWSVKKDEPVKEILGNVNKTLIERLLERKYNGDVSTVPVVDYLAPVPAPAPVLTGVSRKVEGDKVIYQFGKALPDSKTWLETLAGPELSWLRALVTSKTIVRGSGYVDNGLQRLLAPRPNQKVVVQYTGSAPTAVTLYGAARSYGAHIPDFKAAEIIYNAASKAINVTVFEERSGVSVPLTLQFVYKPSQGFNPIHEVAEGRNTRIKEFYWKLWYGDNETLPKIDINETFVGPEVTIEEEDVEQFCAVVGNQGEAYTSARTKTIQAPMDFAIVTGWQAIMKSIFPAAIDGDLLRLVHLSNGFRMVDGAKPLQVGDVCKAEAKIVSVINSDAGKVVKVKGYVYRKGERVIEVVSSFLYRGRFEDYENTFEIIEEPDYLVPFETIASIGVLESKEWHDWDDESYTPTPGTSLVFRVQSRVSFKDKATFRTLNVSGGIYIRNQLKVLVKVGSVEFTQENCLGNPVTAYLQRHGTPQGLSTPLANDGYTLTKADGTTTFNAPLTNEPYSKISGDFNPIHINPYFSDFASLPATITHGLWSSAATRRYVETVVAQGHPERVIAYDVTFVGMVIPGDELSVKVRHVGMRDGNIVVNVETVNSQGEKVLAGSAEVSQPTTVYVFTGQGSQEQGMGMDLYNNSPAAKAVWDGADAHLLAVYGFSILEIVKENPKEKTIHFGGIKGQAIRQRYMDMTYDAMDKDGHVKTLPLFADIDIRTAKYTFSHPNGLLFATQFAQIALVVTEKAAFEDMRAKGFVQKDCAFAGHSLGEYSALASIADVLHISALVDVVFYRGITMQRAVERDALNRSNYAMCAVNPSRISPTFTDQALREVVDSISTTTSTLLEIVNFNVEGQQYVCAGELLALQTLTNVLNFLKIQKIDIAKLTETYSIEKVKEMLGDIIKSCHEKALEQQKVQDGYVKLERGFATIPLPGIDVPFHSRYLWAGVLPFRAYLSKKINAEDLNPDMLVGKYIPNLIAKPFEVTREYAQIIYDQTSSPRLDKVLTKWEEENWASVDNRQKLAYIILVELLAYQFASPVRWIETQDRLFVNYAFERFIEIGPSPTLTGMATRTLKAKYESSDGSLSHTRVILCHSKNGKEIYYQFEDELEAPAAEETSSAPVVAASAAVAAAPVAAPAASGPVANVEDAPISAVEVLLVIVAQKLKKKVDEIPLSKSIKDLVGGKSTLQNEILGDLQQEFSSAPEKGEELPLEELASGLGSSGSLGKYSAGLISRLVSGKMPGGFNASAIKSYLNKRFGLGPSRADGVLLLATTLEPPKRLGSEAEAKAWLDAIVPTYAQRAGISLSSQSSGGGGGGGGGGAVINSEEFLQFQADQQRFAQQQIEVYMRYLGRDSRAGEIAFDSEKSNAAALQARLDSITREHGESYIDGIQPRFDALKARHFDSSWNWARQDALLMFYDIIHGRLTTVDREITARCIALLNRADPDMLEYMEYYIEHCDASKGENYKLAKEFGQQFIDNTREVLGKPPVYKDVTFPTAPHTEVTAKGDIVYSEVVREKVRKLEAYVEEMANGGAVSETVNVQKLQDDVSKLWTIVSALPEVGDEQRNRIKSLYEDVVRSLVKNPEVALPPSAPRSRRSSSQFLRPQLTGIPSVTSISSTSLPLLHLKRRVGNAWEYSSNLTGVYLDILHEIATSGTTFKDKNALLTGVGKGSIGIEVVKGLLAGGARVVITTSSYNRKTVEYYQSIYHSVGSRGSALTVVPFNQASKQDVEALVDYIYSTLGMDLDYILPFAGIPENGREIDGLDDRSELAHRMMLVNLLRILGAVKTKKASRAFVTRPTQVILPLSPNHGTFGNDGLYAESKISLETLFQRWASESWGEYLCLAGAVIGWTRGTGLMGPTNIVAQGLEKYGVRTFSAKEMAFNILGLMHPLLFSITQVEPIWADLNGGMDRLPDLAEITGRIRSELNKKADISKAVTRDNSADYKIIHGVEAERLLQTVDVLPRANFRFEFPTLENVESLSDVASLRGLLDLEKVVVVTGYGEVGPWGSARTRWEMEARGELTITGCIEMAWIMGFIKHFNGRLKDGSLYVGWVDTKTNEPVDDKDVKGRYEKDIIAHAGVRLIEPELFRGYNPDKKVFNQEIELLHDLEPIEVSESEAQKFKLQHGEKCDVWAAEGDQWFAKLKKGACVFVPKAFKFSRTVAGQIPTGWHAGRYGIPDDIIAQTDRATLWALVSTAEALNASGITDPYELYKHMHPSEVGTAIGSGMGGVTSMAKMFKDRRDEKDVQNDILQETFINTTAGWVNLLLLSSSGPVKIPVGACATALQSLEIACDTVLSGKAKVMLAGGFDDISEEGSYEFANMKATSNAETEFAMGREPTEMSRPATTSRAGFMESQGCGVHVVMSAKTALELGAPIRGILAFTSTSTDKAGRSVPAPGKGALTVAREVAPKHPLPILDVAYRSRQLAFRRKQISQWLEYEHEQLHEEIAFRKSKSEDVSESYVSERLASLEADAARQEKGALAMYGMLEGTDPNIAPLRRALAVWGLTADDIGVLSIHGTSTKANEENETRIWNDIFTTISRTPGNAVPVMAQKSLLGHAKGGSAAWQMTGLLQTIITGVVPGNRNSDNIDSHFQDRKYLMFPSKSINTDGIRAGVMSSFGFGQVGGTVMVIHPRYLLGALEPSYYESYKARNQTRALQSYKALSEMMISNSLVKLKEHPPYAPELERKVLLNSMARAEFDNKTGEYSFKKVGTQVPSDTANVKTLSNVVANDIWSNSPAGVGVDQELISAVPSYNPNFVSRNFTDAEIAYCQKQPSPPSSFAARWVGKEAAFKSLGVKSQGAAAAMKEIEILNDEAGVPTVHLHGEAKRVAEQKGIKKVVISLSHSDTTAIAFEQRALHSESLLTTIIMAPKEPTRAQLSSKLSYQAQKPAFLQKLQNRMAGIVDEDDEDEEFEHVGHGREPIPRRPRPAIPERPADDPGSADEDFDDERPQVVVLKEGKHLSAWEVENIKRKEKGLPPLPDPLVEAQRREDEAEAAKLKAAKKQEASGSKSGTQGLSFSSSGKSNSAGSKSSKRKAVGQLDDDEDEPPTGAKPAVKKKPKKQNKKLLSFGDDA</sequence>
<dbReference type="InterPro" id="IPR014043">
    <property type="entry name" value="Acyl_transferase_dom"/>
</dbReference>
<dbReference type="Pfam" id="PF18314">
    <property type="entry name" value="FAS_I_H"/>
    <property type="match status" value="1"/>
</dbReference>
<evidence type="ECO:0000256" key="3">
    <source>
        <dbReference type="ARBA" id="ARBA00022450"/>
    </source>
</evidence>
<dbReference type="InterPro" id="IPR036291">
    <property type="entry name" value="NAD(P)-bd_dom_sf"/>
</dbReference>
<dbReference type="FunFam" id="3.20.20.70:FF:000078">
    <property type="entry name" value="Fatty acid synthase beta subunit dehydratase"/>
    <property type="match status" value="1"/>
</dbReference>
<comment type="pathway">
    <text evidence="1">Lipid metabolism; fatty acid beta-oxidation.</text>
</comment>
<dbReference type="InterPro" id="IPR041550">
    <property type="entry name" value="FASI_helical"/>
</dbReference>
<comment type="caution">
    <text evidence="24">The sequence shown here is derived from an EMBL/GenBank/DDBJ whole genome shotgun (WGS) entry which is preliminary data.</text>
</comment>
<comment type="similarity">
    <text evidence="2">Belongs to the thiolase-like superfamily. Fungal fatty acid synthetase subunit alpha family.</text>
</comment>
<evidence type="ECO:0000313" key="25">
    <source>
        <dbReference type="Proteomes" id="UP000541558"/>
    </source>
</evidence>
<dbReference type="Pfam" id="PF15377">
    <property type="entry name" value="DUF4604"/>
    <property type="match status" value="1"/>
</dbReference>
<comment type="catalytic activity">
    <reaction evidence="20">
        <text>a fatty acyl-[ACP] + malonyl-[ACP] + H(+) = a 3-oxoacyl-[ACP] + holo-[ACP] + CO2</text>
        <dbReference type="Rhea" id="RHEA:22836"/>
        <dbReference type="Rhea" id="RHEA-COMP:9623"/>
        <dbReference type="Rhea" id="RHEA-COMP:9685"/>
        <dbReference type="Rhea" id="RHEA-COMP:9916"/>
        <dbReference type="Rhea" id="RHEA-COMP:14125"/>
        <dbReference type="ChEBI" id="CHEBI:15378"/>
        <dbReference type="ChEBI" id="CHEBI:16526"/>
        <dbReference type="ChEBI" id="CHEBI:64479"/>
        <dbReference type="ChEBI" id="CHEBI:78449"/>
        <dbReference type="ChEBI" id="CHEBI:78776"/>
        <dbReference type="ChEBI" id="CHEBI:138651"/>
        <dbReference type="EC" id="2.3.1.41"/>
    </reaction>
</comment>
<dbReference type="PANTHER" id="PTHR10982">
    <property type="entry name" value="MALONYL COA-ACYL CARRIER PROTEIN TRANSACYLASE"/>
    <property type="match status" value="1"/>
</dbReference>
<evidence type="ECO:0000256" key="18">
    <source>
        <dbReference type="ARBA" id="ARBA00048237"/>
    </source>
</evidence>
<keyword evidence="16" id="KW-0511">Multifunctional enzyme</keyword>
<dbReference type="InterPro" id="IPR008278">
    <property type="entry name" value="4-PPantetheinyl_Trfase_dom"/>
</dbReference>
<dbReference type="InterPro" id="IPR037143">
    <property type="entry name" value="4-PPantetheinyl_Trfase_dom_sf"/>
</dbReference>
<dbReference type="InterPro" id="IPR039569">
    <property type="entry name" value="FAS1-like_DH_region"/>
</dbReference>
<dbReference type="GO" id="GO:0004321">
    <property type="term" value="F:fatty-acyl-CoA synthase activity"/>
    <property type="evidence" value="ECO:0007669"/>
    <property type="project" value="UniProtKB-EC"/>
</dbReference>
<dbReference type="Pfam" id="PF02801">
    <property type="entry name" value="Ketoacyl-synt_C"/>
    <property type="match status" value="1"/>
</dbReference>
<dbReference type="FunFam" id="3.30.70.2490:FF:000001">
    <property type="entry name" value="Fatty acid synthase subunit alpha"/>
    <property type="match status" value="1"/>
</dbReference>
<dbReference type="InterPro" id="IPR032088">
    <property type="entry name" value="SAT"/>
</dbReference>
<feature type="domain" description="Carrier" evidence="22">
    <location>
        <begin position="2218"/>
        <end position="2303"/>
    </location>
</feature>
<dbReference type="SUPFAM" id="SSF54637">
    <property type="entry name" value="Thioesterase/thiol ester dehydrase-isomerase"/>
    <property type="match status" value="2"/>
</dbReference>
<dbReference type="SMART" id="SM00827">
    <property type="entry name" value="PKS_AT"/>
    <property type="match status" value="1"/>
</dbReference>
<dbReference type="PROSITE" id="PS50075">
    <property type="entry name" value="CARRIER"/>
    <property type="match status" value="1"/>
</dbReference>
<keyword evidence="3" id="KW-0596">Phosphopantetheine</keyword>
<reference evidence="24 25" key="1">
    <citation type="journal article" date="2020" name="ISME J.">
        <title>Uncovering the hidden diversity of litter-decomposition mechanisms in mushroom-forming fungi.</title>
        <authorList>
            <person name="Floudas D."/>
            <person name="Bentzer J."/>
            <person name="Ahren D."/>
            <person name="Johansson T."/>
            <person name="Persson P."/>
            <person name="Tunlid A."/>
        </authorList>
    </citation>
    <scope>NUCLEOTIDE SEQUENCE [LARGE SCALE GENOMIC DNA]</scope>
    <source>
        <strain evidence="24 25">CBS 175.51</strain>
    </source>
</reference>
<feature type="compositionally biased region" description="Basic and acidic residues" evidence="21">
    <location>
        <begin position="3988"/>
        <end position="3998"/>
    </location>
</feature>
<proteinExistence type="inferred from homology"/>
<keyword evidence="9" id="KW-0460">Magnesium</keyword>
<keyword evidence="15" id="KW-0456">Lyase</keyword>
<dbReference type="Pfam" id="PF22235">
    <property type="entry name" value="FAS1_thioest_ins"/>
    <property type="match status" value="1"/>
</dbReference>
<feature type="compositionally biased region" description="Low complexity" evidence="21">
    <location>
        <begin position="4090"/>
        <end position="4105"/>
    </location>
</feature>
<feature type="region of interest" description="Disordered" evidence="21">
    <location>
        <begin position="3984"/>
        <end position="4148"/>
    </location>
</feature>
<dbReference type="Pfam" id="PF00106">
    <property type="entry name" value="adh_short"/>
    <property type="match status" value="1"/>
</dbReference>
<dbReference type="Pfam" id="PF13452">
    <property type="entry name" value="FAS1_DH_region"/>
    <property type="match status" value="1"/>
</dbReference>
<dbReference type="EMBL" id="JAACJK010000001">
    <property type="protein sequence ID" value="KAF5342134.1"/>
    <property type="molecule type" value="Genomic_DNA"/>
</dbReference>
<dbReference type="GO" id="GO:0016787">
    <property type="term" value="F:hydrolase activity"/>
    <property type="evidence" value="ECO:0007669"/>
    <property type="project" value="UniProtKB-KW"/>
</dbReference>
<dbReference type="Proteomes" id="UP000541558">
    <property type="component" value="Unassembled WGS sequence"/>
</dbReference>
<dbReference type="Gene3D" id="3.40.366.10">
    <property type="entry name" value="Malonyl-Coenzyme A Acyl Carrier Protein, domain 2"/>
    <property type="match status" value="3"/>
</dbReference>
<dbReference type="PROSITE" id="PS52004">
    <property type="entry name" value="KS3_2"/>
    <property type="match status" value="1"/>
</dbReference>
<name>A0A8H5FMC1_9AGAR</name>
<dbReference type="GO" id="GO:0005835">
    <property type="term" value="C:fatty acid synthase complex"/>
    <property type="evidence" value="ECO:0007669"/>
    <property type="project" value="InterPro"/>
</dbReference>
<dbReference type="Gene3D" id="3.30.1120.100">
    <property type="match status" value="1"/>
</dbReference>
<dbReference type="CDD" id="cd08950">
    <property type="entry name" value="KR_fFAS_SDR_c_like"/>
    <property type="match status" value="1"/>
</dbReference>
<dbReference type="FunFam" id="3.90.25.70:FF:000001">
    <property type="entry name" value="Fatty acid synthase subunit alpha"/>
    <property type="match status" value="1"/>
</dbReference>
<dbReference type="GO" id="GO:0004312">
    <property type="term" value="F:fatty acid synthase activity"/>
    <property type="evidence" value="ECO:0007669"/>
    <property type="project" value="InterPro"/>
</dbReference>
<evidence type="ECO:0000256" key="13">
    <source>
        <dbReference type="ARBA" id="ARBA00023027"/>
    </source>
</evidence>
<dbReference type="SUPFAM" id="SSF53901">
    <property type="entry name" value="Thiolase-like"/>
    <property type="match status" value="2"/>
</dbReference>
<dbReference type="InterPro" id="IPR013565">
    <property type="entry name" value="Fas1/AflB-like_central"/>
</dbReference>
<dbReference type="CDD" id="cd00828">
    <property type="entry name" value="elong_cond_enzymes"/>
    <property type="match status" value="1"/>
</dbReference>
<dbReference type="InterPro" id="IPR027911">
    <property type="entry name" value="DUF4604"/>
</dbReference>
<dbReference type="Pfam" id="PF01648">
    <property type="entry name" value="ACPS"/>
    <property type="match status" value="1"/>
</dbReference>
<evidence type="ECO:0000259" key="23">
    <source>
        <dbReference type="PROSITE" id="PS52004"/>
    </source>
</evidence>
<dbReference type="Pfam" id="PF08354">
    <property type="entry name" value="Fas1-AflB-like_hel"/>
    <property type="match status" value="1"/>
</dbReference>
<keyword evidence="25" id="KW-1185">Reference proteome</keyword>
<dbReference type="Gene3D" id="3.90.25.70">
    <property type="match status" value="1"/>
</dbReference>
<evidence type="ECO:0000256" key="6">
    <source>
        <dbReference type="ARBA" id="ARBA00022679"/>
    </source>
</evidence>
<dbReference type="InterPro" id="IPR013785">
    <property type="entry name" value="Aldolase_TIM"/>
</dbReference>
<evidence type="ECO:0000256" key="11">
    <source>
        <dbReference type="ARBA" id="ARBA00023002"/>
    </source>
</evidence>
<dbReference type="Pfam" id="PF00698">
    <property type="entry name" value="Acyl_transf_1"/>
    <property type="match status" value="1"/>
</dbReference>
<dbReference type="Pfam" id="PF18325">
    <property type="entry name" value="Fas_alpha_ACP"/>
    <property type="match status" value="1"/>
</dbReference>
<evidence type="ECO:0000259" key="22">
    <source>
        <dbReference type="PROSITE" id="PS50075"/>
    </source>
</evidence>
<dbReference type="InterPro" id="IPR020841">
    <property type="entry name" value="PKS_Beta-ketoAc_synthase_dom"/>
</dbReference>
<dbReference type="InterPro" id="IPR014031">
    <property type="entry name" value="Ketoacyl_synth_C"/>
</dbReference>
<feature type="compositionally biased region" description="Basic and acidic residues" evidence="21">
    <location>
        <begin position="4031"/>
        <end position="4045"/>
    </location>
</feature>
<dbReference type="InterPro" id="IPR016039">
    <property type="entry name" value="Thiolase-like"/>
</dbReference>
<dbReference type="OrthoDB" id="4251012at2759"/>
<evidence type="ECO:0000313" key="24">
    <source>
        <dbReference type="EMBL" id="KAF5342134.1"/>
    </source>
</evidence>
<comment type="subunit">
    <text evidence="17">[Alpha(6)beta(6)] hexamers of two multifunctional subunits (alpha and beta).</text>
</comment>
<dbReference type="InterPro" id="IPR041099">
    <property type="entry name" value="FAS1_N"/>
</dbReference>
<evidence type="ECO:0000256" key="20">
    <source>
        <dbReference type="ARBA" id="ARBA00049541"/>
    </source>
</evidence>
<dbReference type="InterPro" id="IPR016035">
    <property type="entry name" value="Acyl_Trfase/lysoPLipase"/>
</dbReference>
<dbReference type="Pfam" id="PF00109">
    <property type="entry name" value="ketoacyl-synt"/>
    <property type="match status" value="1"/>
</dbReference>
<organism evidence="24 25">
    <name type="scientific">Ephemerocybe angulata</name>
    <dbReference type="NCBI Taxonomy" id="980116"/>
    <lineage>
        <taxon>Eukaryota</taxon>
        <taxon>Fungi</taxon>
        <taxon>Dikarya</taxon>
        <taxon>Basidiomycota</taxon>
        <taxon>Agaricomycotina</taxon>
        <taxon>Agaricomycetes</taxon>
        <taxon>Agaricomycetidae</taxon>
        <taxon>Agaricales</taxon>
        <taxon>Agaricineae</taxon>
        <taxon>Psathyrellaceae</taxon>
        <taxon>Ephemerocybe</taxon>
    </lineage>
</organism>
<evidence type="ECO:0000256" key="9">
    <source>
        <dbReference type="ARBA" id="ARBA00022842"/>
    </source>
</evidence>
<dbReference type="FunFam" id="3.30.70.3330:FF:000001">
    <property type="entry name" value="Fatty acid synthase subunit beta dehydratase"/>
    <property type="match status" value="1"/>
</dbReference>
<keyword evidence="7" id="KW-0479">Metal-binding</keyword>
<dbReference type="SUPFAM" id="SSF51735">
    <property type="entry name" value="NAD(P)-binding Rossmann-fold domains"/>
    <property type="match status" value="1"/>
</dbReference>
<evidence type="ECO:0000256" key="21">
    <source>
        <dbReference type="SAM" id="MobiDB-lite"/>
    </source>
</evidence>
<comment type="catalytic activity">
    <reaction evidence="19">
        <text>a (3R)-hydroxyacyl-[ACP] + NADP(+) = a 3-oxoacyl-[ACP] + NADPH + H(+)</text>
        <dbReference type="Rhea" id="RHEA:17397"/>
        <dbReference type="Rhea" id="RHEA-COMP:9916"/>
        <dbReference type="Rhea" id="RHEA-COMP:9945"/>
        <dbReference type="ChEBI" id="CHEBI:15378"/>
        <dbReference type="ChEBI" id="CHEBI:57783"/>
        <dbReference type="ChEBI" id="CHEBI:58349"/>
        <dbReference type="ChEBI" id="CHEBI:78776"/>
        <dbReference type="ChEBI" id="CHEBI:78827"/>
        <dbReference type="EC" id="1.1.1.100"/>
    </reaction>
</comment>
<dbReference type="Gene3D" id="6.10.60.10">
    <property type="match status" value="1"/>
</dbReference>
<dbReference type="PRINTS" id="PR01483">
    <property type="entry name" value="FASYNTHASE"/>
</dbReference>
<dbReference type="Pfam" id="PF17951">
    <property type="entry name" value="FAS_meander"/>
    <property type="match status" value="1"/>
</dbReference>
<dbReference type="FunFam" id="3.40.366.10:FF:000006">
    <property type="entry name" value="Fatty acid synthase beta subunit dehydratase"/>
    <property type="match status" value="1"/>
</dbReference>
<evidence type="ECO:0000256" key="7">
    <source>
        <dbReference type="ARBA" id="ARBA00022723"/>
    </source>
</evidence>
<dbReference type="Gene3D" id="6.10.140.1410">
    <property type="match status" value="1"/>
</dbReference>
<dbReference type="GO" id="GO:0004318">
    <property type="term" value="F:enoyl-[acyl-carrier-protein] reductase (NADH) activity"/>
    <property type="evidence" value="ECO:0007669"/>
    <property type="project" value="InterPro"/>
</dbReference>
<dbReference type="Gene3D" id="3.40.50.720">
    <property type="entry name" value="NAD(P)-binding Rossmann-like Domain"/>
    <property type="match status" value="1"/>
</dbReference>
<dbReference type="Gene3D" id="3.90.470.20">
    <property type="entry name" value="4'-phosphopantetheinyl transferase domain"/>
    <property type="match status" value="1"/>
</dbReference>
<keyword evidence="14" id="KW-0443">Lipid metabolism</keyword>
<dbReference type="InterPro" id="IPR018201">
    <property type="entry name" value="Ketoacyl_synth_AS"/>
</dbReference>
<evidence type="ECO:0000256" key="10">
    <source>
        <dbReference type="ARBA" id="ARBA00022857"/>
    </source>
</evidence>
<keyword evidence="13" id="KW-0520">NAD</keyword>
<dbReference type="GO" id="GO:0006633">
    <property type="term" value="P:fatty acid biosynthetic process"/>
    <property type="evidence" value="ECO:0007669"/>
    <property type="project" value="InterPro"/>
</dbReference>
<dbReference type="UniPathway" id="UPA00659"/>
<dbReference type="InterPro" id="IPR040899">
    <property type="entry name" value="Fas_alpha_ACP"/>
</dbReference>
<feature type="domain" description="Ketosynthase family 3 (KS3)" evidence="23">
    <location>
        <begin position="3172"/>
        <end position="3706"/>
    </location>
</feature>
<dbReference type="GO" id="GO:0004315">
    <property type="term" value="F:3-oxoacyl-[acyl-carrier-protein] synthase activity"/>
    <property type="evidence" value="ECO:0007669"/>
    <property type="project" value="UniProtKB-EC"/>
</dbReference>
<dbReference type="InterPro" id="IPR047224">
    <property type="entry name" value="FAS_alpha_su_C"/>
</dbReference>
<dbReference type="Gene3D" id="1.20.1050.120">
    <property type="match status" value="1"/>
</dbReference>
<protein>
    <submittedName>
        <fullName evidence="24">Uncharacterized protein</fullName>
    </submittedName>
</protein>
<evidence type="ECO:0000256" key="17">
    <source>
        <dbReference type="ARBA" id="ARBA00033756"/>
    </source>
</evidence>
<dbReference type="SUPFAM" id="SSF51412">
    <property type="entry name" value="Inosine monophosphate dehydrogenase (IMPDH)"/>
    <property type="match status" value="1"/>
</dbReference>
<dbReference type="CDD" id="cd03447">
    <property type="entry name" value="FAS_MaoC"/>
    <property type="match status" value="1"/>
</dbReference>
<dbReference type="InterPro" id="IPR050830">
    <property type="entry name" value="Fungal_FAS"/>
</dbReference>
<dbReference type="Gene3D" id="3.30.70.2490">
    <property type="match status" value="1"/>
</dbReference>
<comment type="catalytic activity">
    <reaction evidence="18">
        <text>acetyl-CoA + n malonyl-CoA + 2n NADPH + 4n H(+) = a long-chain-acyl-CoA + n CoA + n CO2 + 2n NADP(+).</text>
        <dbReference type="EC" id="2.3.1.86"/>
    </reaction>
</comment>
<dbReference type="PROSITE" id="PS00606">
    <property type="entry name" value="KS3_1"/>
    <property type="match status" value="1"/>
</dbReference>
<feature type="compositionally biased region" description="Basic residues" evidence="21">
    <location>
        <begin position="4129"/>
        <end position="4139"/>
    </location>
</feature>
<dbReference type="InterPro" id="IPR001227">
    <property type="entry name" value="Ac_transferase_dom_sf"/>
</dbReference>
<keyword evidence="6" id="KW-0808">Transferase</keyword>
<dbReference type="InterPro" id="IPR002347">
    <property type="entry name" value="SDR_fam"/>
</dbReference>
<dbReference type="NCBIfam" id="TIGR00556">
    <property type="entry name" value="pantethn_trn"/>
    <property type="match status" value="1"/>
</dbReference>
<dbReference type="FunFam" id="3.90.470.20:FF:000005">
    <property type="entry name" value="Fatty acid synthase alpha subunit FasA"/>
    <property type="match status" value="1"/>
</dbReference>
<dbReference type="Gene3D" id="6.10.250.1930">
    <property type="match status" value="1"/>
</dbReference>
<dbReference type="InterPro" id="IPR029069">
    <property type="entry name" value="HotDog_dom_sf"/>
</dbReference>
<dbReference type="InterPro" id="IPR014030">
    <property type="entry name" value="Ketoacyl_synth_N"/>
</dbReference>
<dbReference type="Gene3D" id="3.40.47.10">
    <property type="match status" value="1"/>
</dbReference>
<feature type="compositionally biased region" description="Basic and acidic residues" evidence="21">
    <location>
        <begin position="4061"/>
        <end position="4080"/>
    </location>
</feature>
<keyword evidence="5" id="KW-0597">Phosphoprotein</keyword>
<keyword evidence="12" id="KW-0843">Virulence</keyword>